<dbReference type="OrthoDB" id="9815856at2"/>
<evidence type="ECO:0000256" key="12">
    <source>
        <dbReference type="ARBA" id="ARBA00025705"/>
    </source>
</evidence>
<dbReference type="GO" id="GO:0009236">
    <property type="term" value="P:cobalamin biosynthetic process"/>
    <property type="evidence" value="ECO:0007669"/>
    <property type="project" value="UniProtKB-KW"/>
</dbReference>
<keyword evidence="8" id="KW-0520">NAD</keyword>
<sequence>MDHFPIFIATKTARIIVAGGGDAALAKLRILMKSSAKITVFASDPAPEIEQWHHQNRLTLVTRAMDYGDALCAKLFYAASEDEVEDARTAHLAMTCGALVNIVDNLHDSQFITPAIVDRDPVTIAIGTEGAAPVLARAIKADLEERLPQSLGTLARIGKTFRDAANALPFGRPRRDFWRDYYFNTGPKAIGEGEAHILPALEALLDTHLTKPARAGHVAFVGGGPGDPELLTLKARRALDEADVVIYDRLITPEILELARREAVMVDVGKEGFGPSTPQEHINALLVEHAKTGAQVVRLKSGDATVFGRLDEEIDAVDAEGIGWHIVPGITSASAAVAAIGQSLTRRGRNASVRFLTGHDTRGFADHDWSALARTGEVAAIYMGKKSARFIQGRLLMHGADRHTPVTLVENASRPDQRVIETTLDVLPSALEAANLSGPALTFLGLAPRAALAALPTLKLEEFA</sequence>
<dbReference type="CDD" id="cd11642">
    <property type="entry name" value="SUMT"/>
    <property type="match status" value="1"/>
</dbReference>
<protein>
    <submittedName>
        <fullName evidence="18">Uroporphyrinogen-III C-methyltransferase</fullName>
    </submittedName>
</protein>
<feature type="domain" description="Sirohaem synthase dimerisation" evidence="17">
    <location>
        <begin position="150"/>
        <end position="194"/>
    </location>
</feature>
<keyword evidence="7" id="KW-0560">Oxidoreductase</keyword>
<keyword evidence="9" id="KW-0456">Lyase</keyword>
<feature type="active site" description="Proton donor" evidence="14">
    <location>
        <position position="270"/>
    </location>
</feature>
<comment type="catalytic activity">
    <reaction evidence="13">
        <text>precorrin-2 + NAD(+) = sirohydrochlorin + NADH + 2 H(+)</text>
        <dbReference type="Rhea" id="RHEA:15613"/>
        <dbReference type="ChEBI" id="CHEBI:15378"/>
        <dbReference type="ChEBI" id="CHEBI:57540"/>
        <dbReference type="ChEBI" id="CHEBI:57945"/>
        <dbReference type="ChEBI" id="CHEBI:58351"/>
        <dbReference type="ChEBI" id="CHEBI:58827"/>
        <dbReference type="EC" id="1.3.1.76"/>
    </reaction>
</comment>
<feature type="domain" description="Tetrapyrrole methylase" evidence="16">
    <location>
        <begin position="218"/>
        <end position="425"/>
    </location>
</feature>
<evidence type="ECO:0000256" key="7">
    <source>
        <dbReference type="ARBA" id="ARBA00023002"/>
    </source>
</evidence>
<dbReference type="NCBIfam" id="NF007922">
    <property type="entry name" value="PRK10637.1"/>
    <property type="match status" value="1"/>
</dbReference>
<evidence type="ECO:0000256" key="1">
    <source>
        <dbReference type="ARBA" id="ARBA00005010"/>
    </source>
</evidence>
<evidence type="ECO:0000256" key="2">
    <source>
        <dbReference type="ARBA" id="ARBA00005879"/>
    </source>
</evidence>
<dbReference type="FunFam" id="3.40.1010.10:FF:000001">
    <property type="entry name" value="Siroheme synthase"/>
    <property type="match status" value="1"/>
</dbReference>
<dbReference type="SUPFAM" id="SSF75615">
    <property type="entry name" value="Siroheme synthase middle domains-like"/>
    <property type="match status" value="1"/>
</dbReference>
<comment type="pathway">
    <text evidence="12">Porphyrin-containing compound metabolism; siroheme biosynthesis; precorrin-2 from uroporphyrinogen III: step 1/1.</text>
</comment>
<evidence type="ECO:0000256" key="15">
    <source>
        <dbReference type="RuleBase" id="RU003960"/>
    </source>
</evidence>
<evidence type="ECO:0000256" key="13">
    <source>
        <dbReference type="ARBA" id="ARBA00047561"/>
    </source>
</evidence>
<keyword evidence="6" id="KW-0949">S-adenosyl-L-methionine</keyword>
<keyword evidence="11" id="KW-0511">Multifunctional enzyme</keyword>
<dbReference type="InterPro" id="IPR000878">
    <property type="entry name" value="4pyrrol_Mease"/>
</dbReference>
<evidence type="ECO:0000256" key="6">
    <source>
        <dbReference type="ARBA" id="ARBA00022691"/>
    </source>
</evidence>
<dbReference type="GO" id="GO:0043115">
    <property type="term" value="F:precorrin-2 dehydrogenase activity"/>
    <property type="evidence" value="ECO:0007669"/>
    <property type="project" value="UniProtKB-EC"/>
</dbReference>
<gene>
    <name evidence="18" type="ORF">C8N30_3162</name>
</gene>
<keyword evidence="5 15" id="KW-0808">Transferase</keyword>
<dbReference type="NCBIfam" id="TIGR01469">
    <property type="entry name" value="cobA_cysG_Cterm"/>
    <property type="match status" value="1"/>
</dbReference>
<dbReference type="PANTHER" id="PTHR45790:SF3">
    <property type="entry name" value="S-ADENOSYL-L-METHIONINE-DEPENDENT UROPORPHYRINOGEN III METHYLTRANSFERASE, CHLOROPLASTIC"/>
    <property type="match status" value="1"/>
</dbReference>
<evidence type="ECO:0000313" key="18">
    <source>
        <dbReference type="EMBL" id="RKE94054.1"/>
    </source>
</evidence>
<dbReference type="GO" id="GO:0032259">
    <property type="term" value="P:methylation"/>
    <property type="evidence" value="ECO:0007669"/>
    <property type="project" value="UniProtKB-KW"/>
</dbReference>
<dbReference type="STRING" id="1443111.Z949_1342"/>
<proteinExistence type="inferred from homology"/>
<dbReference type="GO" id="GO:0051287">
    <property type="term" value="F:NAD binding"/>
    <property type="evidence" value="ECO:0007669"/>
    <property type="project" value="InterPro"/>
</dbReference>
<dbReference type="SUPFAM" id="SSF53790">
    <property type="entry name" value="Tetrapyrrole methylase"/>
    <property type="match status" value="1"/>
</dbReference>
<dbReference type="InterPro" id="IPR014776">
    <property type="entry name" value="4pyrrole_Mease_sub2"/>
</dbReference>
<keyword evidence="4 15" id="KW-0489">Methyltransferase</keyword>
<dbReference type="InterPro" id="IPR003043">
    <property type="entry name" value="Uropor_MeTrfase_CS"/>
</dbReference>
<dbReference type="PROSITE" id="PS00840">
    <property type="entry name" value="SUMT_2"/>
    <property type="match status" value="1"/>
</dbReference>
<dbReference type="SUPFAM" id="SSF51735">
    <property type="entry name" value="NAD(P)-binding Rossmann-fold domains"/>
    <property type="match status" value="1"/>
</dbReference>
<keyword evidence="19" id="KW-1185">Reference proteome</keyword>
<dbReference type="RefSeq" id="WP_025061909.1">
    <property type="nucleotide sequence ID" value="NZ_RAQK01000002.1"/>
</dbReference>
<dbReference type="UniPathway" id="UPA00262">
    <property type="reaction ID" value="UER00211"/>
</dbReference>
<feature type="active site" description="Proton acceptor" evidence="14">
    <location>
        <position position="248"/>
    </location>
</feature>
<dbReference type="NCBIfam" id="TIGR01470">
    <property type="entry name" value="cysG_Nterm"/>
    <property type="match status" value="1"/>
</dbReference>
<dbReference type="AlphaFoldDB" id="A0A420DIL2"/>
<dbReference type="InterPro" id="IPR035996">
    <property type="entry name" value="4pyrrol_Methylase_sf"/>
</dbReference>
<evidence type="ECO:0000256" key="10">
    <source>
        <dbReference type="ARBA" id="ARBA00023244"/>
    </source>
</evidence>
<keyword evidence="10" id="KW-0627">Porphyrin biosynthesis</keyword>
<dbReference type="Pfam" id="PF13241">
    <property type="entry name" value="NAD_binding_7"/>
    <property type="match status" value="1"/>
</dbReference>
<dbReference type="PIRSF" id="PIRSF036426">
    <property type="entry name" value="Sirohaem_synth"/>
    <property type="match status" value="1"/>
</dbReference>
<evidence type="ECO:0000256" key="5">
    <source>
        <dbReference type="ARBA" id="ARBA00022679"/>
    </source>
</evidence>
<dbReference type="Gene3D" id="3.40.50.720">
    <property type="entry name" value="NAD(P)-binding Rossmann-like Domain"/>
    <property type="match status" value="1"/>
</dbReference>
<evidence type="ECO:0000256" key="3">
    <source>
        <dbReference type="ARBA" id="ARBA00022573"/>
    </source>
</evidence>
<dbReference type="GO" id="GO:0019354">
    <property type="term" value="P:siroheme biosynthetic process"/>
    <property type="evidence" value="ECO:0007669"/>
    <property type="project" value="UniProtKB-UniPathway"/>
</dbReference>
<dbReference type="InterPro" id="IPR014777">
    <property type="entry name" value="4pyrrole_Mease_sub1"/>
</dbReference>
<evidence type="ECO:0000313" key="19">
    <source>
        <dbReference type="Proteomes" id="UP000284407"/>
    </source>
</evidence>
<organism evidence="18 19">
    <name type="scientific">Sulfitobacter guttiformis</name>
    <dbReference type="NCBI Taxonomy" id="74349"/>
    <lineage>
        <taxon>Bacteria</taxon>
        <taxon>Pseudomonadati</taxon>
        <taxon>Pseudomonadota</taxon>
        <taxon>Alphaproteobacteria</taxon>
        <taxon>Rhodobacterales</taxon>
        <taxon>Roseobacteraceae</taxon>
        <taxon>Sulfitobacter</taxon>
    </lineage>
</organism>
<comment type="similarity">
    <text evidence="2 15">Belongs to the precorrin methyltransferase family.</text>
</comment>
<dbReference type="NCBIfam" id="NF004790">
    <property type="entry name" value="PRK06136.1"/>
    <property type="match status" value="1"/>
</dbReference>
<keyword evidence="3" id="KW-0169">Cobalamin biosynthesis</keyword>
<reference evidence="18 19" key="1">
    <citation type="submission" date="2018-09" db="EMBL/GenBank/DDBJ databases">
        <title>Genomic Encyclopedia of Archaeal and Bacterial Type Strains, Phase II (KMG-II): from individual species to whole genera.</title>
        <authorList>
            <person name="Goeker M."/>
        </authorList>
    </citation>
    <scope>NUCLEOTIDE SEQUENCE [LARGE SCALE GENOMIC DNA]</scope>
    <source>
        <strain evidence="18 19">DSM 11458</strain>
    </source>
</reference>
<dbReference type="Proteomes" id="UP000284407">
    <property type="component" value="Unassembled WGS sequence"/>
</dbReference>
<evidence type="ECO:0000259" key="16">
    <source>
        <dbReference type="Pfam" id="PF00590"/>
    </source>
</evidence>
<dbReference type="InterPro" id="IPR012409">
    <property type="entry name" value="Sirohaem_synth"/>
</dbReference>
<dbReference type="Pfam" id="PF10414">
    <property type="entry name" value="CysG_dimeriser"/>
    <property type="match status" value="1"/>
</dbReference>
<dbReference type="InterPro" id="IPR019478">
    <property type="entry name" value="Sirohaem_synthase_dimer_dom"/>
</dbReference>
<dbReference type="Gene3D" id="3.30.160.110">
    <property type="entry name" value="Siroheme synthase, domain 2"/>
    <property type="match status" value="1"/>
</dbReference>
<dbReference type="Pfam" id="PF00590">
    <property type="entry name" value="TP_methylase"/>
    <property type="match status" value="1"/>
</dbReference>
<dbReference type="Gene3D" id="3.30.950.10">
    <property type="entry name" value="Methyltransferase, Cobalt-precorrin-4 Transmethylase, Domain 2"/>
    <property type="match status" value="1"/>
</dbReference>
<evidence type="ECO:0000256" key="11">
    <source>
        <dbReference type="ARBA" id="ARBA00023268"/>
    </source>
</evidence>
<comment type="pathway">
    <text evidence="1">Porphyrin-containing compound metabolism; siroheme biosynthesis; sirohydrochlorin from precorrin-2: step 1/1.</text>
</comment>
<dbReference type="GO" id="GO:0004851">
    <property type="term" value="F:uroporphyrin-III C-methyltransferase activity"/>
    <property type="evidence" value="ECO:0007669"/>
    <property type="project" value="InterPro"/>
</dbReference>
<dbReference type="InterPro" id="IPR036291">
    <property type="entry name" value="NAD(P)-bd_dom_sf"/>
</dbReference>
<dbReference type="InterPro" id="IPR006366">
    <property type="entry name" value="CobA/CysG_C"/>
</dbReference>
<comment type="caution">
    <text evidence="18">The sequence shown here is derived from an EMBL/GenBank/DDBJ whole genome shotgun (WGS) entry which is preliminary data.</text>
</comment>
<accession>A0A420DIL2</accession>
<evidence type="ECO:0000256" key="14">
    <source>
        <dbReference type="PIRSR" id="PIRSR036426-1"/>
    </source>
</evidence>
<dbReference type="PANTHER" id="PTHR45790">
    <property type="entry name" value="SIROHEME SYNTHASE-RELATED"/>
    <property type="match status" value="1"/>
</dbReference>
<dbReference type="GO" id="GO:0051266">
    <property type="term" value="F:sirohydrochlorin ferrochelatase activity"/>
    <property type="evidence" value="ECO:0007669"/>
    <property type="project" value="InterPro"/>
</dbReference>
<evidence type="ECO:0000259" key="17">
    <source>
        <dbReference type="Pfam" id="PF10414"/>
    </source>
</evidence>
<evidence type="ECO:0000256" key="9">
    <source>
        <dbReference type="ARBA" id="ARBA00023239"/>
    </source>
</evidence>
<evidence type="ECO:0000256" key="4">
    <source>
        <dbReference type="ARBA" id="ARBA00022603"/>
    </source>
</evidence>
<name>A0A420DIL2_9RHOB</name>
<dbReference type="Gene3D" id="3.40.1010.10">
    <property type="entry name" value="Cobalt-precorrin-4 Transmethylase, Domain 1"/>
    <property type="match status" value="1"/>
</dbReference>
<dbReference type="InterPro" id="IPR006367">
    <property type="entry name" value="Sirohaem_synthase_N"/>
</dbReference>
<evidence type="ECO:0000256" key="8">
    <source>
        <dbReference type="ARBA" id="ARBA00023027"/>
    </source>
</evidence>
<dbReference type="InterPro" id="IPR050161">
    <property type="entry name" value="Siro_Cobalamin_biosynth"/>
</dbReference>
<dbReference type="EMBL" id="RAQK01000002">
    <property type="protein sequence ID" value="RKE94054.1"/>
    <property type="molecule type" value="Genomic_DNA"/>
</dbReference>